<dbReference type="Gene3D" id="1.10.1900.20">
    <property type="entry name" value="Ribosomal protein L20"/>
    <property type="match status" value="1"/>
</dbReference>
<dbReference type="Proteomes" id="UP001431209">
    <property type="component" value="Unassembled WGS sequence"/>
</dbReference>
<gene>
    <name evidence="5" type="ORF">AKO1_002788</name>
    <name evidence="6" type="ORF">AKO1_007798</name>
</gene>
<evidence type="ECO:0000313" key="5">
    <source>
        <dbReference type="EMBL" id="KAL0476764.1"/>
    </source>
</evidence>
<dbReference type="GO" id="GO:0019843">
    <property type="term" value="F:rRNA binding"/>
    <property type="evidence" value="ECO:0007669"/>
    <property type="project" value="InterPro"/>
</dbReference>
<dbReference type="GO" id="GO:0003735">
    <property type="term" value="F:structural constituent of ribosome"/>
    <property type="evidence" value="ECO:0007669"/>
    <property type="project" value="InterPro"/>
</dbReference>
<reference evidence="5 7" key="1">
    <citation type="submission" date="2024-03" db="EMBL/GenBank/DDBJ databases">
        <title>The Acrasis kona genome and developmental transcriptomes reveal deep origins of eukaryotic multicellular pathways.</title>
        <authorList>
            <person name="Sheikh S."/>
            <person name="Fu C.-J."/>
            <person name="Brown M.W."/>
            <person name="Baldauf S.L."/>
        </authorList>
    </citation>
    <scope>NUCLEOTIDE SEQUENCE [LARGE SCALE GENOMIC DNA]</scope>
    <source>
        <strain evidence="5 7">ATCC MYA-3509</strain>
    </source>
</reference>
<dbReference type="SUPFAM" id="SSF74731">
    <property type="entry name" value="Ribosomal protein L20"/>
    <property type="match status" value="1"/>
</dbReference>
<evidence type="ECO:0000256" key="3">
    <source>
        <dbReference type="ARBA" id="ARBA00023274"/>
    </source>
</evidence>
<proteinExistence type="inferred from homology"/>
<dbReference type="InterPro" id="IPR035566">
    <property type="entry name" value="Ribosomal_protein_bL20_C"/>
</dbReference>
<comment type="caution">
    <text evidence="5">The sequence shown here is derived from an EMBL/GenBank/DDBJ whole genome shotgun (WGS) entry which is preliminary data.</text>
</comment>
<dbReference type="GO" id="GO:0005840">
    <property type="term" value="C:ribosome"/>
    <property type="evidence" value="ECO:0007669"/>
    <property type="project" value="UniProtKB-KW"/>
</dbReference>
<dbReference type="AlphaFoldDB" id="A0AAW2YIF7"/>
<dbReference type="NCBIfam" id="TIGR01032">
    <property type="entry name" value="rplT_bact"/>
    <property type="match status" value="1"/>
</dbReference>
<dbReference type="EMBL" id="JAOPGA020000577">
    <property type="protein sequence ID" value="KAL0479588.1"/>
    <property type="molecule type" value="Genomic_DNA"/>
</dbReference>
<keyword evidence="7" id="KW-1185">Reference proteome</keyword>
<dbReference type="CDD" id="cd07026">
    <property type="entry name" value="Ribosomal_L20"/>
    <property type="match status" value="1"/>
</dbReference>
<organism evidence="5 7">
    <name type="scientific">Acrasis kona</name>
    <dbReference type="NCBI Taxonomy" id="1008807"/>
    <lineage>
        <taxon>Eukaryota</taxon>
        <taxon>Discoba</taxon>
        <taxon>Heterolobosea</taxon>
        <taxon>Tetramitia</taxon>
        <taxon>Eutetramitia</taxon>
        <taxon>Acrasidae</taxon>
        <taxon>Acrasis</taxon>
    </lineage>
</organism>
<dbReference type="EMBL" id="JAOPGA020000090">
    <property type="protein sequence ID" value="KAL0476764.1"/>
    <property type="molecule type" value="Genomic_DNA"/>
</dbReference>
<keyword evidence="3 4" id="KW-0687">Ribonucleoprotein</keyword>
<dbReference type="GO" id="GO:1990904">
    <property type="term" value="C:ribonucleoprotein complex"/>
    <property type="evidence" value="ECO:0007669"/>
    <property type="project" value="UniProtKB-KW"/>
</dbReference>
<dbReference type="Pfam" id="PF00453">
    <property type="entry name" value="Ribosomal_L20"/>
    <property type="match status" value="1"/>
</dbReference>
<sequence>MTRKQTILKLAKGYFGRSNRCYKLAANRVLHGLQHAYRIRRIKKRLMRRLWITNINAAAGEFGIKYSQFMRGLSLANVQLNRKMLAEIAKTEPLSMRSIAECSSSARKAYAPHYNEQYEIDDYFSEKLPEGYVDFEDIAPFAAKGVEGIPKNILEKLDKIQDTLGKLNITEAKEDEEYEAKLREEAKKKGIPDDDIYDNFTA</sequence>
<keyword evidence="2 4" id="KW-0689">Ribosomal protein</keyword>
<dbReference type="GO" id="GO:0006412">
    <property type="term" value="P:translation"/>
    <property type="evidence" value="ECO:0007669"/>
    <property type="project" value="InterPro"/>
</dbReference>
<dbReference type="Gene3D" id="6.10.160.10">
    <property type="match status" value="1"/>
</dbReference>
<accession>A0AAW2YIF7</accession>
<protein>
    <submittedName>
        <fullName evidence="6">Ribosomal protein L20</fullName>
    </submittedName>
    <submittedName>
        <fullName evidence="5">Ribosomal protein mL20</fullName>
    </submittedName>
</protein>
<dbReference type="FunFam" id="1.10.1900.20:FF:000001">
    <property type="entry name" value="50S ribosomal protein L20"/>
    <property type="match status" value="1"/>
</dbReference>
<comment type="similarity">
    <text evidence="1 4">Belongs to the bacterial ribosomal protein bL20 family.</text>
</comment>
<dbReference type="PANTHER" id="PTHR10986">
    <property type="entry name" value="39S RIBOSOMAL PROTEIN L20"/>
    <property type="match status" value="1"/>
</dbReference>
<evidence type="ECO:0000313" key="6">
    <source>
        <dbReference type="EMBL" id="KAL0479588.1"/>
    </source>
</evidence>
<dbReference type="InterPro" id="IPR005813">
    <property type="entry name" value="Ribosomal_bL20"/>
</dbReference>
<evidence type="ECO:0000256" key="2">
    <source>
        <dbReference type="ARBA" id="ARBA00022980"/>
    </source>
</evidence>
<evidence type="ECO:0000256" key="1">
    <source>
        <dbReference type="ARBA" id="ARBA00007698"/>
    </source>
</evidence>
<name>A0AAW2YIF7_9EUKA</name>
<evidence type="ECO:0000313" key="7">
    <source>
        <dbReference type="Proteomes" id="UP001431209"/>
    </source>
</evidence>
<dbReference type="PRINTS" id="PR00062">
    <property type="entry name" value="RIBOSOMALL20"/>
</dbReference>
<evidence type="ECO:0000256" key="4">
    <source>
        <dbReference type="RuleBase" id="RU000561"/>
    </source>
</evidence>